<dbReference type="EMBL" id="JBHSPA010000115">
    <property type="protein sequence ID" value="MFC5834801.1"/>
    <property type="molecule type" value="Genomic_DNA"/>
</dbReference>
<protein>
    <submittedName>
        <fullName evidence="1">Uncharacterized protein</fullName>
    </submittedName>
</protein>
<proteinExistence type="predicted"/>
<keyword evidence="2" id="KW-1185">Reference proteome</keyword>
<name>A0ABW1DCN0_9ACTN</name>
<organism evidence="1 2">
    <name type="scientific">Nonomuraea insulae</name>
    <dbReference type="NCBI Taxonomy" id="1616787"/>
    <lineage>
        <taxon>Bacteria</taxon>
        <taxon>Bacillati</taxon>
        <taxon>Actinomycetota</taxon>
        <taxon>Actinomycetes</taxon>
        <taxon>Streptosporangiales</taxon>
        <taxon>Streptosporangiaceae</taxon>
        <taxon>Nonomuraea</taxon>
    </lineage>
</organism>
<evidence type="ECO:0000313" key="2">
    <source>
        <dbReference type="Proteomes" id="UP001596058"/>
    </source>
</evidence>
<dbReference type="RefSeq" id="WP_379524212.1">
    <property type="nucleotide sequence ID" value="NZ_JBHSPA010000115.1"/>
</dbReference>
<sequence length="80" mass="8946">MKLTWLANGGHRLLFDLASDPDELDPVQEERSKDAEQLRVEGVTECLDGVGLRTFPYETWPLSRIHQFDLSRGVTGFGAG</sequence>
<accession>A0ABW1DCN0</accession>
<comment type="caution">
    <text evidence="1">The sequence shown here is derived from an EMBL/GenBank/DDBJ whole genome shotgun (WGS) entry which is preliminary data.</text>
</comment>
<reference evidence="2" key="1">
    <citation type="journal article" date="2019" name="Int. J. Syst. Evol. Microbiol.">
        <title>The Global Catalogue of Microorganisms (GCM) 10K type strain sequencing project: providing services to taxonomists for standard genome sequencing and annotation.</title>
        <authorList>
            <consortium name="The Broad Institute Genomics Platform"/>
            <consortium name="The Broad Institute Genome Sequencing Center for Infectious Disease"/>
            <person name="Wu L."/>
            <person name="Ma J."/>
        </authorList>
    </citation>
    <scope>NUCLEOTIDE SEQUENCE [LARGE SCALE GENOMIC DNA]</scope>
    <source>
        <strain evidence="2">CCUG 53903</strain>
    </source>
</reference>
<dbReference type="Proteomes" id="UP001596058">
    <property type="component" value="Unassembled WGS sequence"/>
</dbReference>
<gene>
    <name evidence="1" type="ORF">ACFPZ3_64095</name>
</gene>
<evidence type="ECO:0000313" key="1">
    <source>
        <dbReference type="EMBL" id="MFC5834801.1"/>
    </source>
</evidence>